<evidence type="ECO:0000313" key="3">
    <source>
        <dbReference type="Proteomes" id="UP001148614"/>
    </source>
</evidence>
<organism evidence="2 3">
    <name type="scientific">Xylaria arbuscula</name>
    <dbReference type="NCBI Taxonomy" id="114810"/>
    <lineage>
        <taxon>Eukaryota</taxon>
        <taxon>Fungi</taxon>
        <taxon>Dikarya</taxon>
        <taxon>Ascomycota</taxon>
        <taxon>Pezizomycotina</taxon>
        <taxon>Sordariomycetes</taxon>
        <taxon>Xylariomycetidae</taxon>
        <taxon>Xylariales</taxon>
        <taxon>Xylariaceae</taxon>
        <taxon>Xylaria</taxon>
    </lineage>
</organism>
<accession>A0A9W8NP01</accession>
<protein>
    <submittedName>
        <fullName evidence="2">Uncharacterized protein</fullName>
    </submittedName>
</protein>
<reference evidence="2" key="1">
    <citation type="submission" date="2022-07" db="EMBL/GenBank/DDBJ databases">
        <title>Genome Sequence of Xylaria arbuscula.</title>
        <authorList>
            <person name="Buettner E."/>
        </authorList>
    </citation>
    <scope>NUCLEOTIDE SEQUENCE</scope>
    <source>
        <strain evidence="2">VT107</strain>
    </source>
</reference>
<keyword evidence="3" id="KW-1185">Reference proteome</keyword>
<dbReference type="Proteomes" id="UP001148614">
    <property type="component" value="Unassembled WGS sequence"/>
</dbReference>
<keyword evidence="1" id="KW-1133">Transmembrane helix</keyword>
<keyword evidence="1" id="KW-0472">Membrane</keyword>
<sequence length="137" mass="15796">MLPGFYARIWQCRYGYTTPYCVGQNASCCDNEDGWVYLPRFSNIHLAGNTDFVLRASGGMHVVMGDSGTSDRIALGVGISLPIVAVLVAVGQWLFPEARFWFWKKRRGPERCKKDDDERRSLRKVIRPSYHWIRHQD</sequence>
<keyword evidence="1" id="KW-0812">Transmembrane</keyword>
<evidence type="ECO:0000256" key="1">
    <source>
        <dbReference type="SAM" id="Phobius"/>
    </source>
</evidence>
<evidence type="ECO:0000313" key="2">
    <source>
        <dbReference type="EMBL" id="KAJ3580545.1"/>
    </source>
</evidence>
<feature type="transmembrane region" description="Helical" evidence="1">
    <location>
        <begin position="73"/>
        <end position="95"/>
    </location>
</feature>
<gene>
    <name evidence="2" type="ORF">NPX13_g5</name>
</gene>
<dbReference type="EMBL" id="JANPWZ010000001">
    <property type="protein sequence ID" value="KAJ3580545.1"/>
    <property type="molecule type" value="Genomic_DNA"/>
</dbReference>
<name>A0A9W8NP01_9PEZI</name>
<comment type="caution">
    <text evidence="2">The sequence shown here is derived from an EMBL/GenBank/DDBJ whole genome shotgun (WGS) entry which is preliminary data.</text>
</comment>
<dbReference type="AlphaFoldDB" id="A0A9W8NP01"/>
<proteinExistence type="predicted"/>